<feature type="transmembrane region" description="Helical" evidence="8">
    <location>
        <begin position="252"/>
        <end position="272"/>
    </location>
</feature>
<evidence type="ECO:0000256" key="3">
    <source>
        <dbReference type="ARBA" id="ARBA00022448"/>
    </source>
</evidence>
<name>A0A559KIF8_9BACL</name>
<dbReference type="RefSeq" id="WP_144842501.1">
    <property type="nucleotide sequence ID" value="NZ_VNJI01000001.1"/>
</dbReference>
<feature type="transmembrane region" description="Helical" evidence="8">
    <location>
        <begin position="137"/>
        <end position="156"/>
    </location>
</feature>
<reference evidence="10 11" key="1">
    <citation type="submission" date="2019-07" db="EMBL/GenBank/DDBJ databases">
        <authorList>
            <person name="Kim J."/>
        </authorList>
    </citation>
    <scope>NUCLEOTIDE SEQUENCE [LARGE SCALE GENOMIC DNA]</scope>
    <source>
        <strain evidence="10 11">JC52</strain>
    </source>
</reference>
<dbReference type="InterPro" id="IPR036259">
    <property type="entry name" value="MFS_trans_sf"/>
</dbReference>
<dbReference type="Pfam" id="PF07690">
    <property type="entry name" value="MFS_1"/>
    <property type="match status" value="1"/>
</dbReference>
<organism evidence="10 11">
    <name type="scientific">Paenibacillus cremeus</name>
    <dbReference type="NCBI Taxonomy" id="2163881"/>
    <lineage>
        <taxon>Bacteria</taxon>
        <taxon>Bacillati</taxon>
        <taxon>Bacillota</taxon>
        <taxon>Bacilli</taxon>
        <taxon>Bacillales</taxon>
        <taxon>Paenibacillaceae</taxon>
        <taxon>Paenibacillus</taxon>
    </lineage>
</organism>
<dbReference type="Proteomes" id="UP000317036">
    <property type="component" value="Unassembled WGS sequence"/>
</dbReference>
<dbReference type="GO" id="GO:0015112">
    <property type="term" value="F:nitrate transmembrane transporter activity"/>
    <property type="evidence" value="ECO:0007669"/>
    <property type="project" value="InterPro"/>
</dbReference>
<evidence type="ECO:0000313" key="10">
    <source>
        <dbReference type="EMBL" id="TVY11917.1"/>
    </source>
</evidence>
<dbReference type="PROSITE" id="PS50850">
    <property type="entry name" value="MFS"/>
    <property type="match status" value="1"/>
</dbReference>
<dbReference type="EMBL" id="VNJI01000001">
    <property type="protein sequence ID" value="TVY11917.1"/>
    <property type="molecule type" value="Genomic_DNA"/>
</dbReference>
<evidence type="ECO:0000259" key="9">
    <source>
        <dbReference type="PROSITE" id="PS50850"/>
    </source>
</evidence>
<feature type="transmembrane region" description="Helical" evidence="8">
    <location>
        <begin position="306"/>
        <end position="327"/>
    </location>
</feature>
<feature type="transmembrane region" description="Helical" evidence="8">
    <location>
        <begin position="168"/>
        <end position="187"/>
    </location>
</feature>
<feature type="transmembrane region" description="Helical" evidence="8">
    <location>
        <begin position="208"/>
        <end position="232"/>
    </location>
</feature>
<feature type="transmembrane region" description="Helical" evidence="8">
    <location>
        <begin position="284"/>
        <end position="300"/>
    </location>
</feature>
<keyword evidence="11" id="KW-1185">Reference proteome</keyword>
<evidence type="ECO:0000256" key="2">
    <source>
        <dbReference type="ARBA" id="ARBA00008432"/>
    </source>
</evidence>
<feature type="domain" description="Major facilitator superfamily (MFS) profile" evidence="9">
    <location>
        <begin position="13"/>
        <end position="398"/>
    </location>
</feature>
<comment type="caution">
    <text evidence="10">The sequence shown here is derived from an EMBL/GenBank/DDBJ whole genome shotgun (WGS) entry which is preliminary data.</text>
</comment>
<dbReference type="CDD" id="cd17341">
    <property type="entry name" value="MFS_NRT2_like"/>
    <property type="match status" value="1"/>
</dbReference>
<evidence type="ECO:0000256" key="5">
    <source>
        <dbReference type="ARBA" id="ARBA00022989"/>
    </source>
</evidence>
<dbReference type="GO" id="GO:0042128">
    <property type="term" value="P:nitrate assimilation"/>
    <property type="evidence" value="ECO:0007669"/>
    <property type="project" value="UniProtKB-KW"/>
</dbReference>
<feature type="transmembrane region" description="Helical" evidence="8">
    <location>
        <begin position="339"/>
        <end position="357"/>
    </location>
</feature>
<feature type="transmembrane region" description="Helical" evidence="8">
    <location>
        <begin position="369"/>
        <end position="393"/>
    </location>
</feature>
<evidence type="ECO:0000313" key="11">
    <source>
        <dbReference type="Proteomes" id="UP000317036"/>
    </source>
</evidence>
<dbReference type="OrthoDB" id="9773404at2"/>
<dbReference type="InterPro" id="IPR011701">
    <property type="entry name" value="MFS"/>
</dbReference>
<protein>
    <submittedName>
        <fullName evidence="10">NarK/NasA family nitrate transporter</fullName>
    </submittedName>
</protein>
<dbReference type="SUPFAM" id="SSF103473">
    <property type="entry name" value="MFS general substrate transporter"/>
    <property type="match status" value="1"/>
</dbReference>
<accession>A0A559KIF8</accession>
<keyword evidence="4 8" id="KW-0812">Transmembrane</keyword>
<feature type="transmembrane region" description="Helical" evidence="8">
    <location>
        <begin position="12"/>
        <end position="39"/>
    </location>
</feature>
<dbReference type="InterPro" id="IPR020846">
    <property type="entry name" value="MFS_dom"/>
</dbReference>
<feature type="transmembrane region" description="Helical" evidence="8">
    <location>
        <begin position="105"/>
        <end position="125"/>
    </location>
</feature>
<dbReference type="InterPro" id="IPR044772">
    <property type="entry name" value="NO3_transporter"/>
</dbReference>
<comment type="similarity">
    <text evidence="2">Belongs to the major facilitator superfamily. Nitrate/nitrite porter (TC 2.A.1.8) family.</text>
</comment>
<keyword evidence="3" id="KW-0813">Transport</keyword>
<evidence type="ECO:0000256" key="8">
    <source>
        <dbReference type="SAM" id="Phobius"/>
    </source>
</evidence>
<dbReference type="PANTHER" id="PTHR23515">
    <property type="entry name" value="HIGH-AFFINITY NITRATE TRANSPORTER 2.3"/>
    <property type="match status" value="1"/>
</dbReference>
<gene>
    <name evidence="10" type="ORF">FPZ49_01120</name>
</gene>
<comment type="subcellular location">
    <subcellularLocation>
        <location evidence="1">Cell membrane</location>
        <topology evidence="1">Multi-pass membrane protein</topology>
    </subcellularLocation>
</comment>
<evidence type="ECO:0000256" key="1">
    <source>
        <dbReference type="ARBA" id="ARBA00004651"/>
    </source>
</evidence>
<evidence type="ECO:0000256" key="6">
    <source>
        <dbReference type="ARBA" id="ARBA00023063"/>
    </source>
</evidence>
<sequence length="410" mass="44120">MDHKNFRKSGHFPSLLSAFLYFDVSFMIWVMCGALALYIAKDFNLTDAQKATMVAIPTLGGSIFRIPMGILADRIGSRKTGIIGMLLTIIPLLWGWLGGTDMNQVQSLGFLLGIAGASFAVSLSLASRWYPPQYQGLAMGIAGAGNSGTALATFFGPQLAASIGWHNVFGLAIIPLLLVLVAYALMAKDSPNQPEPKKLKDYLSAFKLADTWWFCMFYAITFGGFVGFSNYFNIFFYDVYGDKTIAGGLSKIQIGYLVTVTVIAGSFFRPIGGYIADRIGGMRFMLVLFSVIAICAFAISTMPSSFLVMLVLTSVMMACLGMGNGSIFQIVPQRFSKEIGVVTGIVGAAGGLGGFLLPNNVLGPLKQATGTHVTGFIVVASIVLVVTLIFYVVSRSWRKEWATADSGVNY</sequence>
<proteinExistence type="inferred from homology"/>
<evidence type="ECO:0000256" key="4">
    <source>
        <dbReference type="ARBA" id="ARBA00022692"/>
    </source>
</evidence>
<evidence type="ECO:0000256" key="7">
    <source>
        <dbReference type="ARBA" id="ARBA00023136"/>
    </source>
</evidence>
<dbReference type="GO" id="GO:0005886">
    <property type="term" value="C:plasma membrane"/>
    <property type="evidence" value="ECO:0007669"/>
    <property type="project" value="UniProtKB-SubCell"/>
</dbReference>
<keyword evidence="7 8" id="KW-0472">Membrane</keyword>
<dbReference type="Gene3D" id="1.20.1250.20">
    <property type="entry name" value="MFS general substrate transporter like domains"/>
    <property type="match status" value="1"/>
</dbReference>
<feature type="transmembrane region" description="Helical" evidence="8">
    <location>
        <begin position="80"/>
        <end position="99"/>
    </location>
</feature>
<keyword evidence="6" id="KW-0534">Nitrate assimilation</keyword>
<keyword evidence="5 8" id="KW-1133">Transmembrane helix</keyword>
<dbReference type="AlphaFoldDB" id="A0A559KIF8"/>